<proteinExistence type="predicted"/>
<evidence type="ECO:0000313" key="3">
    <source>
        <dbReference type="Proteomes" id="UP000190559"/>
    </source>
</evidence>
<comment type="caution">
    <text evidence="2">The sequence shown here is derived from an EMBL/GenBank/DDBJ whole genome shotgun (WGS) entry which is preliminary data.</text>
</comment>
<gene>
    <name evidence="2" type="ORF">Xmlh_16500</name>
</gene>
<protein>
    <submittedName>
        <fullName evidence="2">Uncharacterized protein</fullName>
    </submittedName>
</protein>
<sequence length="61" mass="6957">MRRRDRLDHLPPHVPSAMLSSSSALQSRKQAPQPRLLARTAIDVETAVLRQRSAARADRWQ</sequence>
<evidence type="ECO:0000313" key="2">
    <source>
        <dbReference type="EMBL" id="OOW67756.1"/>
    </source>
</evidence>
<organism evidence="2 3">
    <name type="scientific">Xanthomonas axonopodis pv. melhusii</name>
    <dbReference type="NCBI Taxonomy" id="487834"/>
    <lineage>
        <taxon>Bacteria</taxon>
        <taxon>Pseudomonadati</taxon>
        <taxon>Pseudomonadota</taxon>
        <taxon>Gammaproteobacteria</taxon>
        <taxon>Lysobacterales</taxon>
        <taxon>Lysobacteraceae</taxon>
        <taxon>Xanthomonas</taxon>
    </lineage>
</organism>
<evidence type="ECO:0000256" key="1">
    <source>
        <dbReference type="SAM" id="MobiDB-lite"/>
    </source>
</evidence>
<accession>A0A1T1NX12</accession>
<feature type="compositionally biased region" description="Low complexity" evidence="1">
    <location>
        <begin position="16"/>
        <end position="27"/>
    </location>
</feature>
<dbReference type="Proteomes" id="UP000190559">
    <property type="component" value="Unassembled WGS sequence"/>
</dbReference>
<dbReference type="AlphaFoldDB" id="A0A1T1NX12"/>
<feature type="region of interest" description="Disordered" evidence="1">
    <location>
        <begin position="1"/>
        <end position="34"/>
    </location>
</feature>
<name>A0A1T1NX12_9XANT</name>
<feature type="compositionally biased region" description="Basic and acidic residues" evidence="1">
    <location>
        <begin position="1"/>
        <end position="11"/>
    </location>
</feature>
<reference evidence="2 3" key="1">
    <citation type="submission" date="2015-12" db="EMBL/GenBank/DDBJ databases">
        <authorList>
            <person name="Shamseldin A."/>
            <person name="Moawad H."/>
            <person name="Abd El-Rahim W.M."/>
            <person name="Sadowsky M.J."/>
        </authorList>
    </citation>
    <scope>NUCLEOTIDE SEQUENCE [LARGE SCALE GENOMIC DNA]</scope>
    <source>
        <strain evidence="2 3">LMG9050</strain>
    </source>
</reference>
<dbReference type="EMBL" id="LOJW01000035">
    <property type="protein sequence ID" value="OOW67756.1"/>
    <property type="molecule type" value="Genomic_DNA"/>
</dbReference>